<dbReference type="FunFam" id="2.30.280.10:FF:000001">
    <property type="entry name" value="E3 ubiquitin-protein ligase UHRF1 isoform 1"/>
    <property type="match status" value="1"/>
</dbReference>
<dbReference type="SUPFAM" id="SSF54236">
    <property type="entry name" value="Ubiquitin-like"/>
    <property type="match status" value="1"/>
</dbReference>
<dbReference type="CDD" id="cd15616">
    <property type="entry name" value="PHD_UHRF1"/>
    <property type="match status" value="1"/>
</dbReference>
<keyword evidence="7" id="KW-0597">Phosphoprotein</keyword>
<dbReference type="GO" id="GO:0042393">
    <property type="term" value="F:histone binding"/>
    <property type="evidence" value="ECO:0007669"/>
    <property type="project" value="UniProtKB-UniRule"/>
</dbReference>
<dbReference type="GO" id="GO:0016567">
    <property type="term" value="P:protein ubiquitination"/>
    <property type="evidence" value="ECO:0007669"/>
    <property type="project" value="UniProtKB-UniRule"/>
</dbReference>
<evidence type="ECO:0000256" key="14">
    <source>
        <dbReference type="ARBA" id="ARBA00022853"/>
    </source>
</evidence>
<feature type="compositionally biased region" description="Basic and acidic residues" evidence="27">
    <location>
        <begin position="158"/>
        <end position="168"/>
    </location>
</feature>
<keyword evidence="13 26" id="KW-0862">Zinc</keyword>
<keyword evidence="14" id="KW-0156">Chromatin regulator</keyword>
<dbReference type="Pfam" id="PF02182">
    <property type="entry name" value="SAD_SRA"/>
    <property type="match status" value="1"/>
</dbReference>
<name>A0A6G0IRZ4_LARCR</name>
<dbReference type="SUPFAM" id="SSF57850">
    <property type="entry name" value="RING/U-box"/>
    <property type="match status" value="1"/>
</dbReference>
<evidence type="ECO:0000259" key="32">
    <source>
        <dbReference type="PROSITE" id="PS51184"/>
    </source>
</evidence>
<evidence type="ECO:0000256" key="9">
    <source>
        <dbReference type="ARBA" id="ARBA00022723"/>
    </source>
</evidence>
<dbReference type="CDD" id="cd20457">
    <property type="entry name" value="Tudor_UHRF1_rpt2"/>
    <property type="match status" value="1"/>
</dbReference>
<dbReference type="Pfam" id="PF12148">
    <property type="entry name" value="TTD"/>
    <property type="match status" value="1"/>
</dbReference>
<evidence type="ECO:0000259" key="29">
    <source>
        <dbReference type="PROSITE" id="PS50053"/>
    </source>
</evidence>
<feature type="region of interest" description="Disordered" evidence="27">
    <location>
        <begin position="834"/>
        <end position="924"/>
    </location>
</feature>
<keyword evidence="10" id="KW-0677">Repeat</keyword>
<dbReference type="Proteomes" id="UP000424527">
    <property type="component" value="Unassembled WGS sequence"/>
</dbReference>
<evidence type="ECO:0000256" key="8">
    <source>
        <dbReference type="ARBA" id="ARBA00022679"/>
    </source>
</evidence>
<dbReference type="Gene3D" id="2.30.280.10">
    <property type="entry name" value="SRA-YDG"/>
    <property type="match status" value="1"/>
</dbReference>
<dbReference type="InterPro" id="IPR017907">
    <property type="entry name" value="Znf_RING_CS"/>
</dbReference>
<comment type="similarity">
    <text evidence="5">Belongs to the JHDM3 histone demethylase family.</text>
</comment>
<evidence type="ECO:0000256" key="3">
    <source>
        <dbReference type="ARBA" id="ARBA00004123"/>
    </source>
</evidence>
<accession>A0A6G0IRZ4</accession>
<dbReference type="SMART" id="SM00558">
    <property type="entry name" value="JmjC"/>
    <property type="match status" value="1"/>
</dbReference>
<comment type="caution">
    <text evidence="34">The sequence shown here is derived from an EMBL/GenBank/DDBJ whole genome shotgun (WGS) entry which is preliminary data.</text>
</comment>
<evidence type="ECO:0000256" key="27">
    <source>
        <dbReference type="SAM" id="MobiDB-lite"/>
    </source>
</evidence>
<comment type="cofactor">
    <cofactor evidence="2">
        <name>Fe(2+)</name>
        <dbReference type="ChEBI" id="CHEBI:29033"/>
    </cofactor>
</comment>
<dbReference type="GO" id="GO:0003677">
    <property type="term" value="F:DNA binding"/>
    <property type="evidence" value="ECO:0007669"/>
    <property type="project" value="UniProtKB-KW"/>
</dbReference>
<dbReference type="PROSITE" id="PS50016">
    <property type="entry name" value="ZF_PHD_2"/>
    <property type="match status" value="1"/>
</dbReference>
<keyword evidence="35" id="KW-1185">Reference proteome</keyword>
<evidence type="ECO:0000313" key="35">
    <source>
        <dbReference type="Proteomes" id="UP000424527"/>
    </source>
</evidence>
<dbReference type="SUPFAM" id="SSF57903">
    <property type="entry name" value="FYVE/PHD zinc finger"/>
    <property type="match status" value="2"/>
</dbReference>
<comment type="subcellular location">
    <subcellularLocation>
        <location evidence="3 25 26">Nucleus</location>
    </subcellularLocation>
</comment>
<evidence type="ECO:0000256" key="10">
    <source>
        <dbReference type="ARBA" id="ARBA00022737"/>
    </source>
</evidence>
<evidence type="ECO:0000256" key="4">
    <source>
        <dbReference type="ARBA" id="ARBA00004906"/>
    </source>
</evidence>
<feature type="compositionally biased region" description="Basic and acidic residues" evidence="27">
    <location>
        <begin position="1439"/>
        <end position="1449"/>
    </location>
</feature>
<dbReference type="EC" id="2.3.2.27" evidence="26"/>
<feature type="domain" description="JmjC" evidence="32">
    <location>
        <begin position="1069"/>
        <end position="1235"/>
    </location>
</feature>
<feature type="domain" description="YDG" evidence="30">
    <location>
        <begin position="478"/>
        <end position="641"/>
    </location>
</feature>
<dbReference type="InterPro" id="IPR019787">
    <property type="entry name" value="Znf_PHD-finger"/>
</dbReference>
<proteinExistence type="inferred from homology"/>
<dbReference type="PANTHER" id="PTHR14140">
    <property type="entry name" value="E3 UBIQUITIN-PROTEIN LIGASE UHRF-RELATED"/>
    <property type="match status" value="1"/>
</dbReference>
<dbReference type="InterPro" id="IPR029071">
    <property type="entry name" value="Ubiquitin-like_domsf"/>
</dbReference>
<keyword evidence="26" id="KW-0238">DNA-binding</keyword>
<feature type="domain" description="JmjN" evidence="31">
    <location>
        <begin position="941"/>
        <end position="983"/>
    </location>
</feature>
<dbReference type="CDD" id="cd17122">
    <property type="entry name" value="Ubl_UHRF1"/>
    <property type="match status" value="1"/>
</dbReference>
<dbReference type="InterPro" id="IPR045134">
    <property type="entry name" value="UHRF1/2-like"/>
</dbReference>
<feature type="compositionally biased region" description="Polar residues" evidence="27">
    <location>
        <begin position="172"/>
        <end position="182"/>
    </location>
</feature>
<evidence type="ECO:0000256" key="15">
    <source>
        <dbReference type="ARBA" id="ARBA00022964"/>
    </source>
</evidence>
<organism evidence="34 35">
    <name type="scientific">Larimichthys crocea</name>
    <name type="common">Large yellow croaker</name>
    <name type="synonym">Pseudosciaena crocea</name>
    <dbReference type="NCBI Taxonomy" id="215358"/>
    <lineage>
        <taxon>Eukaryota</taxon>
        <taxon>Metazoa</taxon>
        <taxon>Chordata</taxon>
        <taxon>Craniata</taxon>
        <taxon>Vertebrata</taxon>
        <taxon>Euteleostomi</taxon>
        <taxon>Actinopterygii</taxon>
        <taxon>Neopterygii</taxon>
        <taxon>Teleostei</taxon>
        <taxon>Neoteleostei</taxon>
        <taxon>Acanthomorphata</taxon>
        <taxon>Eupercaria</taxon>
        <taxon>Sciaenidae</taxon>
        <taxon>Larimichthys</taxon>
    </lineage>
</organism>
<dbReference type="Pfam" id="PF00628">
    <property type="entry name" value="PHD"/>
    <property type="match status" value="1"/>
</dbReference>
<feature type="domain" description="Ubiquitin-like" evidence="29">
    <location>
        <begin position="54"/>
        <end position="131"/>
    </location>
</feature>
<dbReference type="PROSITE" id="PS50053">
    <property type="entry name" value="UBIQUITIN_2"/>
    <property type="match status" value="1"/>
</dbReference>
<dbReference type="PROSITE" id="PS51805">
    <property type="entry name" value="EPHD"/>
    <property type="match status" value="1"/>
</dbReference>
<dbReference type="Pfam" id="PF13832">
    <property type="entry name" value="zf-HC5HC2H_2"/>
    <property type="match status" value="1"/>
</dbReference>
<feature type="region of interest" description="Disordered" evidence="27">
    <location>
        <begin position="339"/>
        <end position="367"/>
    </location>
</feature>
<evidence type="ECO:0000256" key="5">
    <source>
        <dbReference type="ARBA" id="ARBA00009711"/>
    </source>
</evidence>
<dbReference type="GO" id="GO:0005634">
    <property type="term" value="C:nucleus"/>
    <property type="evidence" value="ECO:0007669"/>
    <property type="project" value="UniProtKB-SubCell"/>
</dbReference>
<dbReference type="PROSITE" id="PS51183">
    <property type="entry name" value="JMJN"/>
    <property type="match status" value="1"/>
</dbReference>
<evidence type="ECO:0000256" key="6">
    <source>
        <dbReference type="ARBA" id="ARBA00022491"/>
    </source>
</evidence>
<dbReference type="InterPro" id="IPR021991">
    <property type="entry name" value="TTD_dom"/>
</dbReference>
<dbReference type="Pfam" id="PF02375">
    <property type="entry name" value="JmjN"/>
    <property type="match status" value="1"/>
</dbReference>
<dbReference type="SMART" id="SM00545">
    <property type="entry name" value="JmjN"/>
    <property type="match status" value="1"/>
</dbReference>
<dbReference type="FunFam" id="3.30.40.10:FF:000029">
    <property type="entry name" value="lysine-specific demethylase 4C isoform X1"/>
    <property type="match status" value="1"/>
</dbReference>
<evidence type="ECO:0000256" key="2">
    <source>
        <dbReference type="ARBA" id="ARBA00001954"/>
    </source>
</evidence>
<evidence type="ECO:0000256" key="26">
    <source>
        <dbReference type="RuleBase" id="RU369101"/>
    </source>
</evidence>
<evidence type="ECO:0000256" key="17">
    <source>
        <dbReference type="ARBA" id="ARBA00023002"/>
    </source>
</evidence>
<feature type="region of interest" description="Disordered" evidence="27">
    <location>
        <begin position="1361"/>
        <end position="1404"/>
    </location>
</feature>
<dbReference type="Gene3D" id="3.30.40.10">
    <property type="entry name" value="Zinc/RING finger domain, C3HC4 (zinc finger)"/>
    <property type="match status" value="3"/>
</dbReference>
<dbReference type="Pfam" id="PF02373">
    <property type="entry name" value="JmjC"/>
    <property type="match status" value="1"/>
</dbReference>
<dbReference type="Gene3D" id="2.30.30.140">
    <property type="match status" value="1"/>
</dbReference>
<dbReference type="SUPFAM" id="SSF88697">
    <property type="entry name" value="PUA domain-like"/>
    <property type="match status" value="1"/>
</dbReference>
<dbReference type="InterPro" id="IPR015947">
    <property type="entry name" value="PUA-like_sf"/>
</dbReference>
<keyword evidence="21 25" id="KW-0539">Nucleus</keyword>
<evidence type="ECO:0000256" key="19">
    <source>
        <dbReference type="ARBA" id="ARBA00023015"/>
    </source>
</evidence>
<feature type="domain" description="PHD-type" evidence="28">
    <location>
        <begin position="374"/>
        <end position="425"/>
    </location>
</feature>
<comment type="pathway">
    <text evidence="4 26">Protein modification; protein ubiquitination.</text>
</comment>
<dbReference type="PROSITE" id="PS51015">
    <property type="entry name" value="YDG"/>
    <property type="match status" value="1"/>
</dbReference>
<dbReference type="UniPathway" id="UPA00143"/>
<dbReference type="FunFam" id="3.10.20.90:FF:000143">
    <property type="entry name" value="E3 ubiquitin-protein ligase UHRF1 isoform 1"/>
    <property type="match status" value="1"/>
</dbReference>
<dbReference type="InterPro" id="IPR034732">
    <property type="entry name" value="EPHD"/>
</dbReference>
<evidence type="ECO:0000256" key="12">
    <source>
        <dbReference type="ARBA" id="ARBA00022786"/>
    </source>
</evidence>
<dbReference type="InterPro" id="IPR003349">
    <property type="entry name" value="JmjN"/>
</dbReference>
<dbReference type="GO" id="GO:0044027">
    <property type="term" value="P:negative regulation of gene expression via chromosomal CpG island methylation"/>
    <property type="evidence" value="ECO:0007669"/>
    <property type="project" value="TreeGrafter"/>
</dbReference>
<evidence type="ECO:0000259" key="31">
    <source>
        <dbReference type="PROSITE" id="PS51183"/>
    </source>
</evidence>
<keyword evidence="22" id="KW-0131">Cell cycle</keyword>
<feature type="compositionally biased region" description="Polar residues" evidence="27">
    <location>
        <begin position="148"/>
        <end position="157"/>
    </location>
</feature>
<evidence type="ECO:0000256" key="24">
    <source>
        <dbReference type="PROSITE-ProRule" id="PRU00146"/>
    </source>
</evidence>
<keyword evidence="8 26" id="KW-0808">Transferase</keyword>
<dbReference type="PANTHER" id="PTHR14140:SF2">
    <property type="entry name" value="E3 UBIQUITIN-PROTEIN LIGASE UHRF1"/>
    <property type="match status" value="1"/>
</dbReference>
<dbReference type="InterPro" id="IPR011011">
    <property type="entry name" value="Znf_FYVE_PHD"/>
</dbReference>
<dbReference type="InterPro" id="IPR001965">
    <property type="entry name" value="Znf_PHD"/>
</dbReference>
<keyword evidence="12 26" id="KW-0833">Ubl conjugation pathway</keyword>
<dbReference type="GO" id="GO:0140684">
    <property type="term" value="F:histone H3K9me2/H3K9me3 demethylase activity"/>
    <property type="evidence" value="ECO:0007669"/>
    <property type="project" value="UniProtKB-EC"/>
</dbReference>
<evidence type="ECO:0000256" key="25">
    <source>
        <dbReference type="PROSITE-ProRule" id="PRU00358"/>
    </source>
</evidence>
<dbReference type="FunFam" id="2.60.120.650:FF:000003">
    <property type="entry name" value="Lysine-specific demethylase 4D"/>
    <property type="match status" value="1"/>
</dbReference>
<evidence type="ECO:0000256" key="23">
    <source>
        <dbReference type="ARBA" id="ARBA00049349"/>
    </source>
</evidence>
<feature type="compositionally biased region" description="Low complexity" evidence="27">
    <location>
        <begin position="858"/>
        <end position="875"/>
    </location>
</feature>
<feature type="compositionally biased region" description="Polar residues" evidence="27">
    <location>
        <begin position="1420"/>
        <end position="1434"/>
    </location>
</feature>
<dbReference type="InterPro" id="IPR003105">
    <property type="entry name" value="SRA_YDG"/>
</dbReference>
<evidence type="ECO:0000256" key="13">
    <source>
        <dbReference type="ARBA" id="ARBA00022833"/>
    </source>
</evidence>
<feature type="compositionally biased region" description="Low complexity" evidence="27">
    <location>
        <begin position="699"/>
        <end position="708"/>
    </location>
</feature>
<dbReference type="SMART" id="SM00213">
    <property type="entry name" value="UBQ"/>
    <property type="match status" value="1"/>
</dbReference>
<dbReference type="Pfam" id="PF13831">
    <property type="entry name" value="PHD_2"/>
    <property type="match status" value="1"/>
</dbReference>
<dbReference type="FunFam" id="2.30.30.1150:FF:000001">
    <property type="entry name" value="E3 ubiquitin-protein ligase UHRF2 isoform X1"/>
    <property type="match status" value="1"/>
</dbReference>
<keyword evidence="17" id="KW-0560">Oxidoreductase</keyword>
<keyword evidence="15" id="KW-0223">Dioxygenase</keyword>
<dbReference type="PROSITE" id="PS00518">
    <property type="entry name" value="ZF_RING_1"/>
    <property type="match status" value="1"/>
</dbReference>
<evidence type="ECO:0000256" key="18">
    <source>
        <dbReference type="ARBA" id="ARBA00023004"/>
    </source>
</evidence>
<evidence type="ECO:0000313" key="34">
    <source>
        <dbReference type="EMBL" id="KAE8294053.1"/>
    </source>
</evidence>
<dbReference type="GO" id="GO:0006950">
    <property type="term" value="P:response to stress"/>
    <property type="evidence" value="ECO:0007669"/>
    <property type="project" value="UniProtKB-ARBA"/>
</dbReference>
<gene>
    <name evidence="34" type="ORF">D5F01_LYC06997</name>
</gene>
<dbReference type="InterPro" id="IPR047406">
    <property type="entry name" value="Ubl_UHRF1"/>
</dbReference>
<dbReference type="SMART" id="SM00249">
    <property type="entry name" value="PHD"/>
    <property type="match status" value="3"/>
</dbReference>
<feature type="compositionally biased region" description="Low complexity" evidence="27">
    <location>
        <begin position="1367"/>
        <end position="1378"/>
    </location>
</feature>
<evidence type="ECO:0000259" key="33">
    <source>
        <dbReference type="PROSITE" id="PS51805"/>
    </source>
</evidence>
<reference evidence="34 35" key="1">
    <citation type="submission" date="2019-07" db="EMBL/GenBank/DDBJ databases">
        <title>Chromosome genome assembly for large yellow croaker.</title>
        <authorList>
            <person name="Xiao S."/>
        </authorList>
    </citation>
    <scope>NUCLEOTIDE SEQUENCE [LARGE SCALE GENOMIC DNA]</scope>
    <source>
        <strain evidence="34">JMULYC20181020</strain>
        <tissue evidence="34">Muscle</tissue>
    </source>
</reference>
<dbReference type="InterPro" id="IPR013083">
    <property type="entry name" value="Znf_RING/FYVE/PHD"/>
</dbReference>
<sequence length="1775" mass="199537">MKVLKNNSLINLQQGIELVVQTLHRSYSGGKRALYSLNVNLLFLLGRANRAAAMWIQVRTMDGKETHRVDSLSKLTKVDELRVKIMELFKVEPERQRLFYRGKQMEDGHTIFDYNVGLNDIVQLLVRQKAPPVDVVKSKDKEAELSDSDSGCGSTQSESDKSSTHGEVEGQTAGTSAQTNTPELVDPGFGFYKINELVDARDLNMGAWFEAQIVNVTKTTKTPEEAAEAQPAEEEILYHVKYEDYPENGVVPLLVKDVRPRARTVYQWHQLEAGMIVMVNYNPDDPKERGYWYDAKIQRKRETRTQREVYAKILLGDAGDSLNDCRIMFLTEIYKIEEPGSPGDTPAGSESPLKRSNGPECKHCKDDPKKNCQWCNCHICGIKQDPDKQLLCDECDMAYHTYCLNPPLTSIPEDEDWYCPGCRNDASEVVLAGEKLKESKKKAKMASASSSSQRDWGKGMACVGRTKQCTIVPSNHYGPIPGIPVGSLWKFRVQVSESGVHRPHVAGIHGRSNDGAYSLVLAGGYEDDVDDGNEFTYTGSGGRDLSGNKRTAEQSCDQTLTHMNRALALNCNIPVNDKNGAEAKNWKEGKPVRVVRSCKGRKHSKYSPEEGNRYDGIYKVVKYWPDKGKSGFLVWRYLLKRDDDEPAPWTRDGKERIKKLGLTMQYPAGYQKEKENKNEVEEEAATPSKAKRKRKSQGSESAKTSPAKAPKKIKVEVYKLTKEQKSLIKNDEANKKVWDEAMESLSLGPKFLSKVEEVFLCICCQEVVYQPITTECQHNVCRECLPAVLQSRGVHLPGLQARPGQKLLHGCQQTPARHSKEDNTWLQEVYLQPPKDPMATDMPMDTVPTRHPAPAPASPADIAPASPPARSSRAAQDQIPTKEPAIAETPETAVTSEHDASPDHILAQPTDPDVAPGSEMPPTPLLPPLPPASAMNASCKIMTFRPTMEEFKDFAKYVVYMESQGAHRAGLAKVIPPEGWKPRRNYDSIEDMVIPAPITQVVTGQSGLFTQYNIQKKSMTVGEYRKLANSKKYCTPRHKDFDDLERKYWKNLTFVSPIYGADVSGSIYDEDIQEWNIGHLNTLLDMVEQECGIVIEGVNTPYLYFGMWKTTFAWHTEDMDLYSINYLHFGQQKSWYAVPPEHGKRLERLAQGFFPGSSQGCDAFLRHKMTLISPSILKKYGIPFDRITQGEGEFMITFPYGYHAGFNHGFNCAESTNFATLRWVDYGKMATQCTCRKDMVKISMDVFVRCLQPDRYELWKQGKDTTVLDHLKATELNSPELERWREHRVTQRANLLRRAMQKMKQVRRLKLEEVKVLAQEGIELNAAEYQRQVEEREAQRRQEREERLAREALMTLEAMEREEQEAAAKAAETPAVMEQEPEAKPQAFTEDFEKKKYKKPKKISSTQAITGFEEAFEQFATSSMQNSKKSTVGSPLSPRESDIPADSKLDVNASQACYSKMKMPTEVKKSRRHPLSKPPMRSPLSILKQDPSSDKELSSPMPLESDMKKQEHLWQNQSPNFLAEKAFNAAVAALEPHCAVCSLFCPYTKPQKFISNDAHRASFPRHGSRTRPLVPEMCFSVGACNTEPPPTNYHIGEDGTSLLLRCSSCHMQVHASCYGVKPDSVSESWMCSRCAGGAWTVECCLCNLRGGALKTTTDNRWVHVICAIAVAEARFVNAIEREPVDVSAVPESRKNLKCVFCHSQSANQNRGACIQCSFEKCATSFHVTCAQIAGVIMTPADWPYVVSVTCQKHKRLPVKPRTTHKGPQPLTLGQG</sequence>
<comment type="function">
    <text evidence="26">Multi domain E3 ubiquitin ligase that also plays a role in DNA methylation and histone modifications.</text>
</comment>
<evidence type="ECO:0000256" key="1">
    <source>
        <dbReference type="ARBA" id="ARBA00000900"/>
    </source>
</evidence>
<comment type="catalytic activity">
    <reaction evidence="1 26">
        <text>S-ubiquitinyl-[E2 ubiquitin-conjugating enzyme]-L-cysteine + [acceptor protein]-L-lysine = [E2 ubiquitin-conjugating enzyme]-L-cysteine + N(6)-ubiquitinyl-[acceptor protein]-L-lysine.</text>
        <dbReference type="EC" id="2.3.2.27"/>
    </reaction>
</comment>
<keyword evidence="9 26" id="KW-0479">Metal-binding</keyword>
<keyword evidence="18" id="KW-0408">Iron</keyword>
<dbReference type="FunFam" id="2.30.30.140:FF:000068">
    <property type="entry name" value="E3 ubiquitin-protein ligase UHRF1 isoform 1"/>
    <property type="match status" value="1"/>
</dbReference>
<feature type="region of interest" description="Disordered" evidence="27">
    <location>
        <begin position="1420"/>
        <end position="1504"/>
    </location>
</feature>
<evidence type="ECO:0000259" key="28">
    <source>
        <dbReference type="PROSITE" id="PS50016"/>
    </source>
</evidence>
<keyword evidence="20" id="KW-0804">Transcription</keyword>
<dbReference type="GO" id="GO:0061630">
    <property type="term" value="F:ubiquitin protein ligase activity"/>
    <property type="evidence" value="ECO:0007669"/>
    <property type="project" value="UniProtKB-UniRule"/>
</dbReference>
<keyword evidence="19" id="KW-0805">Transcription regulation</keyword>
<protein>
    <recommendedName>
        <fullName evidence="26">E3 ubiquitin-protein ligase UHRF</fullName>
        <ecNumber evidence="26">2.3.2.27</ecNumber>
    </recommendedName>
    <alternativeName>
        <fullName evidence="26">RING-type E3 ubiquitin transferase UHRF</fullName>
    </alternativeName>
    <alternativeName>
        <fullName evidence="26">Ubiquitin-like PHD and RING finger domain-containing protein</fullName>
    </alternativeName>
    <alternativeName>
        <fullName evidence="26">Ubiquitin-like-containing PHD and RING finger domains protein</fullName>
    </alternativeName>
</protein>
<comment type="catalytic activity">
    <reaction evidence="23">
        <text>N(6),N(6),N(6)-trimethyl-L-lysyl(9)-[histone H3] + 2 2-oxoglutarate + 2 O2 = N(6)-methyl-L-lysyl(9)-[histone H3] + 2 formaldehyde + 2 succinate + 2 CO2</text>
        <dbReference type="Rhea" id="RHEA:60200"/>
        <dbReference type="Rhea" id="RHEA-COMP:15538"/>
        <dbReference type="Rhea" id="RHEA-COMP:15542"/>
        <dbReference type="ChEBI" id="CHEBI:15379"/>
        <dbReference type="ChEBI" id="CHEBI:16526"/>
        <dbReference type="ChEBI" id="CHEBI:16810"/>
        <dbReference type="ChEBI" id="CHEBI:16842"/>
        <dbReference type="ChEBI" id="CHEBI:30031"/>
        <dbReference type="ChEBI" id="CHEBI:61929"/>
        <dbReference type="ChEBI" id="CHEBI:61961"/>
        <dbReference type="EC" id="1.14.11.66"/>
    </reaction>
</comment>
<comment type="domain">
    <text evidence="26">The YDG domain mediates the interaction with histone H3.</text>
</comment>
<dbReference type="SUPFAM" id="SSF51197">
    <property type="entry name" value="Clavaminate synthase-like"/>
    <property type="match status" value="1"/>
</dbReference>
<evidence type="ECO:0000256" key="21">
    <source>
        <dbReference type="ARBA" id="ARBA00023242"/>
    </source>
</evidence>
<keyword evidence="16" id="KW-0007">Acetylation</keyword>
<evidence type="ECO:0000256" key="11">
    <source>
        <dbReference type="ARBA" id="ARBA00022771"/>
    </source>
</evidence>
<comment type="domain">
    <text evidence="26">The tudor-like regions specifically recognize and bind histone H3 unmethylated at 'Arg-2' (H3R2me0), while the PHD-type zinc finger specifically recognizes and binds histone H3 trimethylated at 'Lys-9' (H3K9me3).</text>
</comment>
<dbReference type="EMBL" id="REGW02000007">
    <property type="protein sequence ID" value="KAE8294053.1"/>
    <property type="molecule type" value="Genomic_DNA"/>
</dbReference>
<evidence type="ECO:0000256" key="20">
    <source>
        <dbReference type="ARBA" id="ARBA00023163"/>
    </source>
</evidence>
<dbReference type="InterPro" id="IPR036987">
    <property type="entry name" value="SRA-YDG_sf"/>
</dbReference>
<evidence type="ECO:0000256" key="22">
    <source>
        <dbReference type="ARBA" id="ARBA00023306"/>
    </source>
</evidence>
<dbReference type="Gene3D" id="2.30.30.1150">
    <property type="match status" value="1"/>
</dbReference>
<feature type="region of interest" description="Disordered" evidence="27">
    <location>
        <begin position="136"/>
        <end position="182"/>
    </location>
</feature>
<keyword evidence="11 24" id="KW-0863">Zinc-finger</keyword>
<evidence type="ECO:0000256" key="16">
    <source>
        <dbReference type="ARBA" id="ARBA00022990"/>
    </source>
</evidence>
<dbReference type="InterPro" id="IPR000626">
    <property type="entry name" value="Ubiquitin-like_dom"/>
</dbReference>
<dbReference type="Gene3D" id="2.60.120.650">
    <property type="entry name" value="Cupin"/>
    <property type="match status" value="1"/>
</dbReference>
<dbReference type="Pfam" id="PF00240">
    <property type="entry name" value="ubiquitin"/>
    <property type="match status" value="1"/>
</dbReference>
<feature type="region of interest" description="Disordered" evidence="27">
    <location>
        <begin position="671"/>
        <end position="708"/>
    </location>
</feature>
<dbReference type="SMART" id="SM00466">
    <property type="entry name" value="SRA"/>
    <property type="match status" value="1"/>
</dbReference>
<dbReference type="Gene3D" id="3.10.20.90">
    <property type="entry name" value="Phosphatidylinositol 3-kinase Catalytic Subunit, Chain A, domain 1"/>
    <property type="match status" value="1"/>
</dbReference>
<keyword evidence="6" id="KW-0678">Repressor</keyword>
<dbReference type="PROSITE" id="PS51184">
    <property type="entry name" value="JMJC"/>
    <property type="match status" value="1"/>
</dbReference>
<evidence type="ECO:0000256" key="7">
    <source>
        <dbReference type="ARBA" id="ARBA00022553"/>
    </source>
</evidence>
<evidence type="ECO:0000259" key="30">
    <source>
        <dbReference type="PROSITE" id="PS51015"/>
    </source>
</evidence>
<dbReference type="InterPro" id="IPR003347">
    <property type="entry name" value="JmjC_dom"/>
</dbReference>
<dbReference type="GO" id="GO:0008270">
    <property type="term" value="F:zinc ion binding"/>
    <property type="evidence" value="ECO:0007669"/>
    <property type="project" value="UniProtKB-KW"/>
</dbReference>
<feature type="domain" description="PHD-type" evidence="33">
    <location>
        <begin position="1640"/>
        <end position="1754"/>
    </location>
</feature>